<comment type="caution">
    <text evidence="2">The sequence shown here is derived from an EMBL/GenBank/DDBJ whole genome shotgun (WGS) entry which is preliminary data.</text>
</comment>
<dbReference type="PANTHER" id="PTHR10285">
    <property type="entry name" value="URIDINE KINASE"/>
    <property type="match status" value="1"/>
</dbReference>
<dbReference type="InterPro" id="IPR027417">
    <property type="entry name" value="P-loop_NTPase"/>
</dbReference>
<dbReference type="InterPro" id="IPR006083">
    <property type="entry name" value="PRK/URK"/>
</dbReference>
<accession>A0ABR2YLQ3</accession>
<reference evidence="2 3" key="1">
    <citation type="journal article" date="2024" name="Nat. Commun.">
        <title>Phylogenomics reveals the evolutionary origins of lichenization in chlorophyte algae.</title>
        <authorList>
            <person name="Puginier C."/>
            <person name="Libourel C."/>
            <person name="Otte J."/>
            <person name="Skaloud P."/>
            <person name="Haon M."/>
            <person name="Grisel S."/>
            <person name="Petersen M."/>
            <person name="Berrin J.G."/>
            <person name="Delaux P.M."/>
            <person name="Dal Grande F."/>
            <person name="Keller J."/>
        </authorList>
    </citation>
    <scope>NUCLEOTIDE SEQUENCE [LARGE SCALE GENOMIC DNA]</scope>
    <source>
        <strain evidence="2 3">SAG 216-7</strain>
    </source>
</reference>
<keyword evidence="3" id="KW-1185">Reference proteome</keyword>
<evidence type="ECO:0000259" key="1">
    <source>
        <dbReference type="Pfam" id="PF00485"/>
    </source>
</evidence>
<evidence type="ECO:0000313" key="2">
    <source>
        <dbReference type="EMBL" id="KAK9907927.1"/>
    </source>
</evidence>
<dbReference type="Gene3D" id="3.40.50.300">
    <property type="entry name" value="P-loop containing nucleotide triphosphate hydrolases"/>
    <property type="match status" value="2"/>
</dbReference>
<sequence length="205" mass="22675">MSRYIVAIAGVPGSGKSTTANAVSKCINAIQQKKSASEQDWAIHVPMDGFHLTRMQLDNLPNAEEAYLRRGADWTFDADQFVESIRDIRHAGFGEYPSFDHALGDPVAGDIKVCKEHRVVLVEGNYLLLDKAPWTEIRNIADETWFVDCSVEVAMQRVLRRQTGNGVAPEVARKRVVTNDLPNALQIAATKDRADLVLPALPMSC</sequence>
<organism evidence="2 3">
    <name type="scientific">Coccomyxa subellipsoidea</name>
    <dbReference type="NCBI Taxonomy" id="248742"/>
    <lineage>
        <taxon>Eukaryota</taxon>
        <taxon>Viridiplantae</taxon>
        <taxon>Chlorophyta</taxon>
        <taxon>core chlorophytes</taxon>
        <taxon>Trebouxiophyceae</taxon>
        <taxon>Trebouxiophyceae incertae sedis</taxon>
        <taxon>Coccomyxaceae</taxon>
        <taxon>Coccomyxa</taxon>
    </lineage>
</organism>
<protein>
    <recommendedName>
        <fullName evidence="1">Phosphoribulokinase/uridine kinase domain-containing protein</fullName>
    </recommendedName>
</protein>
<gene>
    <name evidence="2" type="ORF">WJX75_000079</name>
</gene>
<dbReference type="EMBL" id="JALJOT010000008">
    <property type="protein sequence ID" value="KAK9907927.1"/>
    <property type="molecule type" value="Genomic_DNA"/>
</dbReference>
<proteinExistence type="predicted"/>
<feature type="domain" description="Phosphoribulokinase/uridine kinase" evidence="1">
    <location>
        <begin position="5"/>
        <end position="202"/>
    </location>
</feature>
<evidence type="ECO:0000313" key="3">
    <source>
        <dbReference type="Proteomes" id="UP001491310"/>
    </source>
</evidence>
<name>A0ABR2YLQ3_9CHLO</name>
<dbReference type="Proteomes" id="UP001491310">
    <property type="component" value="Unassembled WGS sequence"/>
</dbReference>
<dbReference type="Pfam" id="PF00485">
    <property type="entry name" value="PRK"/>
    <property type="match status" value="1"/>
</dbReference>
<dbReference type="SUPFAM" id="SSF52540">
    <property type="entry name" value="P-loop containing nucleoside triphosphate hydrolases"/>
    <property type="match status" value="1"/>
</dbReference>